<dbReference type="AlphaFoldDB" id="A0AAE0VCX9"/>
<dbReference type="InterPro" id="IPR036397">
    <property type="entry name" value="RNaseH_sf"/>
</dbReference>
<dbReference type="EMBL" id="JAUCMX010000003">
    <property type="protein sequence ID" value="KAK3550834.1"/>
    <property type="molecule type" value="Genomic_DNA"/>
</dbReference>
<dbReference type="GO" id="GO:0003676">
    <property type="term" value="F:nucleic acid binding"/>
    <property type="evidence" value="ECO:0007669"/>
    <property type="project" value="InterPro"/>
</dbReference>
<protein>
    <recommendedName>
        <fullName evidence="3">Transposase</fullName>
    </recommendedName>
</protein>
<evidence type="ECO:0008006" key="3">
    <source>
        <dbReference type="Google" id="ProtNLM"/>
    </source>
</evidence>
<comment type="caution">
    <text evidence="1">The sequence shown here is derived from an EMBL/GenBank/DDBJ whole genome shotgun (WGS) entry which is preliminary data.</text>
</comment>
<name>A0AAE0VCX9_9TELE</name>
<accession>A0AAE0VCX9</accession>
<evidence type="ECO:0000313" key="1">
    <source>
        <dbReference type="EMBL" id="KAK3550834.1"/>
    </source>
</evidence>
<dbReference type="Proteomes" id="UP001274896">
    <property type="component" value="Unassembled WGS sequence"/>
</dbReference>
<keyword evidence="2" id="KW-1185">Reference proteome</keyword>
<dbReference type="Gene3D" id="3.30.420.10">
    <property type="entry name" value="Ribonuclease H-like superfamily/Ribonuclease H"/>
    <property type="match status" value="1"/>
</dbReference>
<sequence>MTDCLEFAKRHLKDSQTMGNKILWSDETKIELFGLNGKRHVWKKPGTAPHLIANIIPTVKHDGGCIMLWERFSAAGTGRLVRIEGKMNSAMCQNREAEKDAGAGVRIETLRRMQLHVSVKVFESNNQSKMQGMLKNDKHVQARDRIRSR</sequence>
<proteinExistence type="predicted"/>
<gene>
    <name evidence="1" type="ORF">QTP70_006154</name>
</gene>
<reference evidence="1" key="1">
    <citation type="submission" date="2023-06" db="EMBL/GenBank/DDBJ databases">
        <title>Male Hemibagrus guttatus genome.</title>
        <authorList>
            <person name="Bian C."/>
        </authorList>
    </citation>
    <scope>NUCLEOTIDE SEQUENCE</scope>
    <source>
        <strain evidence="1">Male_cb2023</strain>
        <tissue evidence="1">Muscle</tissue>
    </source>
</reference>
<evidence type="ECO:0000313" key="2">
    <source>
        <dbReference type="Proteomes" id="UP001274896"/>
    </source>
</evidence>
<organism evidence="1 2">
    <name type="scientific">Hemibagrus guttatus</name>
    <dbReference type="NCBI Taxonomy" id="175788"/>
    <lineage>
        <taxon>Eukaryota</taxon>
        <taxon>Metazoa</taxon>
        <taxon>Chordata</taxon>
        <taxon>Craniata</taxon>
        <taxon>Vertebrata</taxon>
        <taxon>Euteleostomi</taxon>
        <taxon>Actinopterygii</taxon>
        <taxon>Neopterygii</taxon>
        <taxon>Teleostei</taxon>
        <taxon>Ostariophysi</taxon>
        <taxon>Siluriformes</taxon>
        <taxon>Bagridae</taxon>
        <taxon>Hemibagrus</taxon>
    </lineage>
</organism>